<dbReference type="Proteomes" id="UP000044841">
    <property type="component" value="Unassembled WGS sequence"/>
</dbReference>
<gene>
    <name evidence="5" type="ORF">RSOLAG22IIIB_12787</name>
</gene>
<dbReference type="PANTHER" id="PTHR42813:SF1">
    <property type="entry name" value="DEHYDROGENASE, PUTATIVE (AFU_ORTHOLOGUE AFUA_5G03930)-RELATED"/>
    <property type="match status" value="1"/>
</dbReference>
<evidence type="ECO:0000313" key="6">
    <source>
        <dbReference type="Proteomes" id="UP000044841"/>
    </source>
</evidence>
<keyword evidence="6" id="KW-1185">Reference proteome</keyword>
<protein>
    <submittedName>
        <fullName evidence="5">Zinc-type alcohol dehydrogenase-like protein C1198,01 [Schizosaccharomyces pombe 972h-]</fullName>
    </submittedName>
</protein>
<dbReference type="EMBL" id="CYGV01001862">
    <property type="protein sequence ID" value="CUA77713.1"/>
    <property type="molecule type" value="Genomic_DNA"/>
</dbReference>
<reference evidence="5 6" key="1">
    <citation type="submission" date="2015-07" db="EMBL/GenBank/DDBJ databases">
        <authorList>
            <person name="Noorani M."/>
        </authorList>
    </citation>
    <scope>NUCLEOTIDE SEQUENCE [LARGE SCALE GENOMIC DNA]</scope>
    <source>
        <strain evidence="5">BBA 69670</strain>
    </source>
</reference>
<dbReference type="SUPFAM" id="SSF51735">
    <property type="entry name" value="NAD(P)-binding Rossmann-fold domains"/>
    <property type="match status" value="1"/>
</dbReference>
<evidence type="ECO:0000256" key="1">
    <source>
        <dbReference type="ARBA" id="ARBA00001947"/>
    </source>
</evidence>
<dbReference type="GO" id="GO:0046872">
    <property type="term" value="F:metal ion binding"/>
    <property type="evidence" value="ECO:0007669"/>
    <property type="project" value="UniProtKB-KW"/>
</dbReference>
<evidence type="ECO:0000313" key="5">
    <source>
        <dbReference type="EMBL" id="CUA77713.1"/>
    </source>
</evidence>
<dbReference type="Gene3D" id="3.40.50.720">
    <property type="entry name" value="NAD(P)-binding Rossmann-like Domain"/>
    <property type="match status" value="1"/>
</dbReference>
<keyword evidence="2" id="KW-0479">Metal-binding</keyword>
<evidence type="ECO:0000259" key="4">
    <source>
        <dbReference type="Pfam" id="PF00107"/>
    </source>
</evidence>
<name>A0A0K6GGG3_9AGAM</name>
<dbReference type="Gene3D" id="1.20.1280.50">
    <property type="match status" value="1"/>
</dbReference>
<proteinExistence type="predicted"/>
<keyword evidence="3" id="KW-0862">Zinc</keyword>
<dbReference type="PANTHER" id="PTHR42813">
    <property type="entry name" value="ZINC-TYPE ALCOHOL DEHYDROGENASE-LIKE"/>
    <property type="match status" value="1"/>
</dbReference>
<accession>A0A0K6GGG3</accession>
<dbReference type="Pfam" id="PF00107">
    <property type="entry name" value="ADH_zinc_N"/>
    <property type="match status" value="1"/>
</dbReference>
<dbReference type="InterPro" id="IPR036291">
    <property type="entry name" value="NAD(P)-bd_dom_sf"/>
</dbReference>
<dbReference type="AlphaFoldDB" id="A0A0K6GGG3"/>
<dbReference type="InterPro" id="IPR013149">
    <property type="entry name" value="ADH-like_C"/>
</dbReference>
<sequence>MTEQLRSATDQLEAAWKNYSEACLALQPNPTQSHVLGFSPELARSLDAKWAFVSSFSAKVEQTKFAIRRARNYSSGIALINALPREVLTRIFQFVLDERCQHDQLWIHRYDGNCKALRYADDLAQVCFLWRQIAISCSFLWNHIDLTQADKWHQRLIYRADVYTDRTGLVPVELHVADEYDYEEKDQDYDSLYRLLYRIARIVGTLEIAINGAFGDFHRTLFHALFRENDSSLKKLVLCSLDDHHDTFVFPTDVDSDQSDHFGLDISESQFARGFSTITALHACGIFPSWTTTAYHGLVDLRLLSTHRSSSIKAAEIRSILHSSPGLRILHFGLEIYDQVPEAEQATPVFLQDLEAVRVLSAGRTWEPLRSSGILRLLAPGQEALRLSLEDHYTHSLPGTLATDLDRFLSRANVVQIHIQRLAIPLSLLRPHLANLECLTISHFDAQFGHKIRAGLAHTDGGYFKSLRVRRSRLSQDDLRALLLYCPAGIVLEGSSVYSGEARGSQGDIIAVWGLGPIGQCVARWAQIKGAKHVIGIDAQPQRLAFAAEKLGIETLNFKEHSDVPKRLHELVPGGVDVALDCGTFHEPKTLLHKAQKTLMLETDVPETANEMIKSVRKMGRCGVIAAYAGYTNQFNMGALMEKGVRLIGNGQAPVHLYWEEILNDYIIAGKFDPTFMITHRVPIDDMAKLYTAFDKRIDGVETVFVETRFSAPPSKGCRTLSRVDEWENPTH</sequence>
<organism evidence="5 6">
    <name type="scientific">Rhizoctonia solani</name>
    <dbReference type="NCBI Taxonomy" id="456999"/>
    <lineage>
        <taxon>Eukaryota</taxon>
        <taxon>Fungi</taxon>
        <taxon>Dikarya</taxon>
        <taxon>Basidiomycota</taxon>
        <taxon>Agaricomycotina</taxon>
        <taxon>Agaricomycetes</taxon>
        <taxon>Cantharellales</taxon>
        <taxon>Ceratobasidiaceae</taxon>
        <taxon>Rhizoctonia</taxon>
    </lineage>
</organism>
<comment type="cofactor">
    <cofactor evidence="1">
        <name>Zn(2+)</name>
        <dbReference type="ChEBI" id="CHEBI:29105"/>
    </cofactor>
</comment>
<evidence type="ECO:0000256" key="3">
    <source>
        <dbReference type="ARBA" id="ARBA00022833"/>
    </source>
</evidence>
<feature type="domain" description="Alcohol dehydrogenase-like C-terminal" evidence="4">
    <location>
        <begin position="517"/>
        <end position="583"/>
    </location>
</feature>
<evidence type="ECO:0000256" key="2">
    <source>
        <dbReference type="ARBA" id="ARBA00022723"/>
    </source>
</evidence>